<reference evidence="3" key="1">
    <citation type="submission" date="2016-11" db="EMBL/GenBank/DDBJ databases">
        <authorList>
            <person name="Varghese N."/>
            <person name="Submissions S."/>
        </authorList>
    </citation>
    <scope>NUCLEOTIDE SEQUENCE [LARGE SCALE GENOMIC DNA]</scope>
    <source>
        <strain evidence="3">DSM 10124</strain>
    </source>
</reference>
<dbReference type="SUPFAM" id="SSF159127">
    <property type="entry name" value="HupF/HypC-like"/>
    <property type="match status" value="1"/>
</dbReference>
<dbReference type="InterPro" id="IPR001109">
    <property type="entry name" value="Hydrogenase_HupF/HypC"/>
</dbReference>
<accession>A0A1M4TDG2</accession>
<dbReference type="Pfam" id="PF01455">
    <property type="entry name" value="HupF_HypC"/>
    <property type="match status" value="1"/>
</dbReference>
<dbReference type="GO" id="GO:0051604">
    <property type="term" value="P:protein maturation"/>
    <property type="evidence" value="ECO:0007669"/>
    <property type="project" value="TreeGrafter"/>
</dbReference>
<gene>
    <name evidence="2" type="ORF">SAMN02746091_00357</name>
</gene>
<name>A0A1M4TDG2_9CLOT</name>
<protein>
    <submittedName>
        <fullName evidence="2">Hydrogenase expression/formation protein HypC</fullName>
    </submittedName>
</protein>
<sequence>MCLAVPLKVISIEGNTAQAEIEGVKRTIRIDFVKNVNVGDYVIVHAGFAIEKLKEEDAIENLRLIKEVTDALK</sequence>
<organism evidence="2 3">
    <name type="scientific">Caloramator proteoclasticus DSM 10124</name>
    <dbReference type="NCBI Taxonomy" id="1121262"/>
    <lineage>
        <taxon>Bacteria</taxon>
        <taxon>Bacillati</taxon>
        <taxon>Bacillota</taxon>
        <taxon>Clostridia</taxon>
        <taxon>Eubacteriales</taxon>
        <taxon>Clostridiaceae</taxon>
        <taxon>Caloramator</taxon>
    </lineage>
</organism>
<dbReference type="GO" id="GO:1902670">
    <property type="term" value="F:carbon dioxide binding"/>
    <property type="evidence" value="ECO:0007669"/>
    <property type="project" value="TreeGrafter"/>
</dbReference>
<dbReference type="NCBIfam" id="TIGR00074">
    <property type="entry name" value="hypC_hupF"/>
    <property type="match status" value="1"/>
</dbReference>
<dbReference type="Gene3D" id="2.30.30.140">
    <property type="match status" value="1"/>
</dbReference>
<evidence type="ECO:0000313" key="3">
    <source>
        <dbReference type="Proteomes" id="UP000184423"/>
    </source>
</evidence>
<dbReference type="GO" id="GO:0005506">
    <property type="term" value="F:iron ion binding"/>
    <property type="evidence" value="ECO:0007669"/>
    <property type="project" value="TreeGrafter"/>
</dbReference>
<dbReference type="PRINTS" id="PR00445">
    <property type="entry name" value="HUPFHYPC"/>
</dbReference>
<dbReference type="InterPro" id="IPR019812">
    <property type="entry name" value="Hydgase_assmbl_chp_CS"/>
</dbReference>
<evidence type="ECO:0000313" key="2">
    <source>
        <dbReference type="EMBL" id="SHE42542.1"/>
    </source>
</evidence>
<dbReference type="PROSITE" id="PS01097">
    <property type="entry name" value="HUPF_HYPC"/>
    <property type="match status" value="1"/>
</dbReference>
<evidence type="ECO:0000256" key="1">
    <source>
        <dbReference type="ARBA" id="ARBA00006018"/>
    </source>
</evidence>
<comment type="similarity">
    <text evidence="1">Belongs to the HupF/HypC family.</text>
</comment>
<dbReference type="PANTHER" id="PTHR35177">
    <property type="entry name" value="HYDROGENASE MATURATION FACTOR HYBG"/>
    <property type="match status" value="1"/>
</dbReference>
<dbReference type="RefSeq" id="WP_027308227.1">
    <property type="nucleotide sequence ID" value="NZ_FQVG01000004.1"/>
</dbReference>
<dbReference type="EMBL" id="FQVG01000004">
    <property type="protein sequence ID" value="SHE42542.1"/>
    <property type="molecule type" value="Genomic_DNA"/>
</dbReference>
<proteinExistence type="inferred from homology"/>
<dbReference type="FunFam" id="2.30.30.140:FF:000022">
    <property type="entry name" value="Hydrogenase assembly chaperone HybG"/>
    <property type="match status" value="1"/>
</dbReference>
<keyword evidence="3" id="KW-1185">Reference proteome</keyword>
<dbReference type="Proteomes" id="UP000184423">
    <property type="component" value="Unassembled WGS sequence"/>
</dbReference>
<dbReference type="AlphaFoldDB" id="A0A1M4TDG2"/>
<dbReference type="PANTHER" id="PTHR35177:SF2">
    <property type="entry name" value="HYDROGENASE MATURATION FACTOR HYBG"/>
    <property type="match status" value="1"/>
</dbReference>